<reference evidence="3" key="1">
    <citation type="journal article" date="2019" name="Int. J. Syst. Evol. Microbiol.">
        <title>The Global Catalogue of Microorganisms (GCM) 10K type strain sequencing project: providing services to taxonomists for standard genome sequencing and annotation.</title>
        <authorList>
            <consortium name="The Broad Institute Genomics Platform"/>
            <consortium name="The Broad Institute Genome Sequencing Center for Infectious Disease"/>
            <person name="Wu L."/>
            <person name="Ma J."/>
        </authorList>
    </citation>
    <scope>NUCLEOTIDE SEQUENCE [LARGE SCALE GENOMIC DNA]</scope>
    <source>
        <strain evidence="3">LMG 29894</strain>
    </source>
</reference>
<evidence type="ECO:0000313" key="3">
    <source>
        <dbReference type="Proteomes" id="UP001595791"/>
    </source>
</evidence>
<accession>A0ABV8MLA6</accession>
<dbReference type="EC" id="2.1.1.-" evidence="2"/>
<dbReference type="EMBL" id="JBHSBU010000001">
    <property type="protein sequence ID" value="MFC4158908.1"/>
    <property type="molecule type" value="Genomic_DNA"/>
</dbReference>
<proteinExistence type="predicted"/>
<keyword evidence="3" id="KW-1185">Reference proteome</keyword>
<dbReference type="PANTHER" id="PTHR12843">
    <property type="entry name" value="PROTEIN-LYSINE N-METHYLTRANSFERASE METTL10"/>
    <property type="match status" value="1"/>
</dbReference>
<protein>
    <submittedName>
        <fullName evidence="2">Class I SAM-dependent methyltransferase</fullName>
        <ecNumber evidence="2">2.1.1.-</ecNumber>
    </submittedName>
</protein>
<feature type="domain" description="Methyltransferase" evidence="1">
    <location>
        <begin position="45"/>
        <end position="141"/>
    </location>
</feature>
<organism evidence="2 3">
    <name type="scientific">Chitinimonas lacunae</name>
    <dbReference type="NCBI Taxonomy" id="1963018"/>
    <lineage>
        <taxon>Bacteria</taxon>
        <taxon>Pseudomonadati</taxon>
        <taxon>Pseudomonadota</taxon>
        <taxon>Betaproteobacteria</taxon>
        <taxon>Neisseriales</taxon>
        <taxon>Chitinibacteraceae</taxon>
        <taxon>Chitinimonas</taxon>
    </lineage>
</organism>
<dbReference type="SUPFAM" id="SSF53335">
    <property type="entry name" value="S-adenosyl-L-methionine-dependent methyltransferases"/>
    <property type="match status" value="1"/>
</dbReference>
<dbReference type="Gene3D" id="3.40.50.150">
    <property type="entry name" value="Vaccinia Virus protein VP39"/>
    <property type="match status" value="1"/>
</dbReference>
<gene>
    <name evidence="2" type="ORF">ACFOW7_05995</name>
</gene>
<sequence length="205" mass="22622">MEDRKIHWETVYQTRSAEDVSWYSPCLPTSLRLIGQVASGPQTAILDVGGGAATLVDHLLAAGYQRPGVLDVSAAALQTARQRLAERAAEVDWLAADIVTAALPAARYDIWHDRAVFHFLTDEAERQGYLRQLQHALKPGGHLIMATFGPEGPLRCSGLDVVRYDAASLSACLGERFTLLDSLIESHHTPFGTEQQFFYGLYRLQ</sequence>
<dbReference type="InterPro" id="IPR041698">
    <property type="entry name" value="Methyltransf_25"/>
</dbReference>
<name>A0ABV8MLA6_9NEIS</name>
<comment type="caution">
    <text evidence="2">The sequence shown here is derived from an EMBL/GenBank/DDBJ whole genome shotgun (WGS) entry which is preliminary data.</text>
</comment>
<dbReference type="Pfam" id="PF13649">
    <property type="entry name" value="Methyltransf_25"/>
    <property type="match status" value="1"/>
</dbReference>
<dbReference type="RefSeq" id="WP_378162088.1">
    <property type="nucleotide sequence ID" value="NZ_JBHSBU010000001.1"/>
</dbReference>
<keyword evidence="2" id="KW-0489">Methyltransferase</keyword>
<keyword evidence="2" id="KW-0808">Transferase</keyword>
<dbReference type="Proteomes" id="UP001595791">
    <property type="component" value="Unassembled WGS sequence"/>
</dbReference>
<evidence type="ECO:0000259" key="1">
    <source>
        <dbReference type="Pfam" id="PF13649"/>
    </source>
</evidence>
<dbReference type="GO" id="GO:0032259">
    <property type="term" value="P:methylation"/>
    <property type="evidence" value="ECO:0007669"/>
    <property type="project" value="UniProtKB-KW"/>
</dbReference>
<dbReference type="CDD" id="cd02440">
    <property type="entry name" value="AdoMet_MTases"/>
    <property type="match status" value="1"/>
</dbReference>
<dbReference type="InterPro" id="IPR029063">
    <property type="entry name" value="SAM-dependent_MTases_sf"/>
</dbReference>
<dbReference type="GO" id="GO:0008168">
    <property type="term" value="F:methyltransferase activity"/>
    <property type="evidence" value="ECO:0007669"/>
    <property type="project" value="UniProtKB-KW"/>
</dbReference>
<evidence type="ECO:0000313" key="2">
    <source>
        <dbReference type="EMBL" id="MFC4158908.1"/>
    </source>
</evidence>
<dbReference type="PANTHER" id="PTHR12843:SF5">
    <property type="entry name" value="EEF1A LYSINE METHYLTRANSFERASE 2"/>
    <property type="match status" value="1"/>
</dbReference>